<organism evidence="3 4">
    <name type="scientific">Pseudomonas viciae</name>
    <dbReference type="NCBI Taxonomy" id="2505979"/>
    <lineage>
        <taxon>Bacteria</taxon>
        <taxon>Pseudomonadati</taxon>
        <taxon>Pseudomonadota</taxon>
        <taxon>Gammaproteobacteria</taxon>
        <taxon>Pseudomonadales</taxon>
        <taxon>Pseudomonadaceae</taxon>
        <taxon>Pseudomonas</taxon>
    </lineage>
</organism>
<dbReference type="Gene3D" id="3.90.550.10">
    <property type="entry name" value="Spore Coat Polysaccharide Biosynthesis Protein SpsA, Chain A"/>
    <property type="match status" value="1"/>
</dbReference>
<feature type="domain" description="CBS" evidence="2">
    <location>
        <begin position="1"/>
        <end position="60"/>
    </location>
</feature>
<keyword evidence="1" id="KW-0129">CBS domain</keyword>
<dbReference type="Gene3D" id="3.10.580.10">
    <property type="entry name" value="CBS-domain"/>
    <property type="match status" value="1"/>
</dbReference>
<dbReference type="Proteomes" id="UP000296468">
    <property type="component" value="Chromosome"/>
</dbReference>
<accession>A0A4P7PEZ1</accession>
<proteinExistence type="predicted"/>
<dbReference type="InterPro" id="IPR050486">
    <property type="entry name" value="Mannose-1P_guanyltransferase"/>
</dbReference>
<dbReference type="CDD" id="cd06426">
    <property type="entry name" value="NTP_transferase_like_2"/>
    <property type="match status" value="1"/>
</dbReference>
<dbReference type="InterPro" id="IPR005835">
    <property type="entry name" value="NTP_transferase_dom"/>
</dbReference>
<dbReference type="PROSITE" id="PS51371">
    <property type="entry name" value="CBS"/>
    <property type="match status" value="2"/>
</dbReference>
<evidence type="ECO:0000259" key="2">
    <source>
        <dbReference type="PROSITE" id="PS51371"/>
    </source>
</evidence>
<dbReference type="InterPro" id="IPR046342">
    <property type="entry name" value="CBS_dom_sf"/>
</dbReference>
<dbReference type="KEGG" id="pvk:EPZ47_08465"/>
<feature type="domain" description="CBS" evidence="2">
    <location>
        <begin position="66"/>
        <end position="122"/>
    </location>
</feature>
<dbReference type="InterPro" id="IPR000644">
    <property type="entry name" value="CBS_dom"/>
</dbReference>
<dbReference type="InterPro" id="IPR029044">
    <property type="entry name" value="Nucleotide-diphossugar_trans"/>
</dbReference>
<evidence type="ECO:0000313" key="3">
    <source>
        <dbReference type="EMBL" id="QBZ88742.1"/>
    </source>
</evidence>
<protein>
    <submittedName>
        <fullName evidence="3">CBS domain-containing protein</fullName>
    </submittedName>
</protein>
<dbReference type="Pfam" id="PF00483">
    <property type="entry name" value="NTP_transferase"/>
    <property type="match status" value="1"/>
</dbReference>
<reference evidence="3 4" key="1">
    <citation type="journal article" date="2019" name="Front. Microbiol.">
        <title>In silico and Genetic Analyses of Cyclic Lipopeptide Synthetic Gene Clusters in Pseudomonas sp. 11K1.</title>
        <authorList>
            <person name="Zhao H."/>
            <person name="Liu Y.P."/>
            <person name="Zhang L.Q."/>
        </authorList>
    </citation>
    <scope>NUCLEOTIDE SEQUENCE [LARGE SCALE GENOMIC DNA]</scope>
    <source>
        <strain evidence="3 4">11K1</strain>
    </source>
</reference>
<dbReference type="Pfam" id="PF00571">
    <property type="entry name" value="CBS"/>
    <property type="match status" value="2"/>
</dbReference>
<dbReference type="EMBL" id="CP035088">
    <property type="protein sequence ID" value="QBZ88742.1"/>
    <property type="molecule type" value="Genomic_DNA"/>
</dbReference>
<dbReference type="SUPFAM" id="SSF53448">
    <property type="entry name" value="Nucleotide-diphospho-sugar transferases"/>
    <property type="match status" value="1"/>
</dbReference>
<dbReference type="AlphaFoldDB" id="A0A4P7PEZ1"/>
<dbReference type="CDD" id="cd04607">
    <property type="entry name" value="CBS_pair_NTP_transferase_assoc"/>
    <property type="match status" value="1"/>
</dbReference>
<evidence type="ECO:0000256" key="1">
    <source>
        <dbReference type="PROSITE-ProRule" id="PRU00703"/>
    </source>
</evidence>
<name>A0A4P7PEZ1_9PSED</name>
<gene>
    <name evidence="3" type="ORF">EPZ47_08465</name>
</gene>
<sequence>MMDWRDTVVAAETSLRDAIVRIDNCATQLALVLDAQQKLVGTLSDGDVRRAVLRDVSLDTPVAQVMNRCPITARASSSQCEQLALMRRNVIHHLPLLDEQQHVVGLSTLDALTGIIERPNWVVLMAGGLGERLRPLTESCPKPMLTIAGKPILECILEKFVEQGFRNFFLSVNYLANVVRDHFGDGSRWGVRIQYLEENKRLGTAGALSLLTTRPEHPILVMNGDLLTQARFDGLLQFHSEHDAAATMTVREYDFQVPYGVVRMNGSKIACIDEKPVHNFYVNAGIYAISPSALDRIPSDTFYDMPTLFEELIAAEETTAAFPLREYWLDIGRMEEFERAQHEWPSHTGNIA</sequence>
<dbReference type="PANTHER" id="PTHR22572">
    <property type="entry name" value="SUGAR-1-PHOSPHATE GUANYL TRANSFERASE"/>
    <property type="match status" value="1"/>
</dbReference>
<dbReference type="OrthoDB" id="9803871at2"/>
<evidence type="ECO:0000313" key="4">
    <source>
        <dbReference type="Proteomes" id="UP000296468"/>
    </source>
</evidence>